<accession>A0A8S9PGZ9</accession>
<dbReference type="Proteomes" id="UP000712600">
    <property type="component" value="Unassembled WGS sequence"/>
</dbReference>
<reference evidence="2" key="1">
    <citation type="submission" date="2019-12" db="EMBL/GenBank/DDBJ databases">
        <title>Genome sequencing and annotation of Brassica cretica.</title>
        <authorList>
            <person name="Studholme D.J."/>
            <person name="Sarris P."/>
        </authorList>
    </citation>
    <scope>NUCLEOTIDE SEQUENCE</scope>
    <source>
        <strain evidence="2">PFS-109/04</strain>
        <tissue evidence="2">Leaf</tissue>
    </source>
</reference>
<dbReference type="AlphaFoldDB" id="A0A8S9PGZ9"/>
<dbReference type="PANTHER" id="PTHR11119">
    <property type="entry name" value="XANTHINE-URACIL / VITAMIN C PERMEASE FAMILY MEMBER"/>
    <property type="match status" value="1"/>
</dbReference>
<evidence type="ECO:0000313" key="2">
    <source>
        <dbReference type="EMBL" id="KAF3512712.1"/>
    </source>
</evidence>
<organism evidence="2 3">
    <name type="scientific">Brassica cretica</name>
    <name type="common">Mustard</name>
    <dbReference type="NCBI Taxonomy" id="69181"/>
    <lineage>
        <taxon>Eukaryota</taxon>
        <taxon>Viridiplantae</taxon>
        <taxon>Streptophyta</taxon>
        <taxon>Embryophyta</taxon>
        <taxon>Tracheophyta</taxon>
        <taxon>Spermatophyta</taxon>
        <taxon>Magnoliopsida</taxon>
        <taxon>eudicotyledons</taxon>
        <taxon>Gunneridae</taxon>
        <taxon>Pentapetalae</taxon>
        <taxon>rosids</taxon>
        <taxon>malvids</taxon>
        <taxon>Brassicales</taxon>
        <taxon>Brassicaceae</taxon>
        <taxon>Brassiceae</taxon>
        <taxon>Brassica</taxon>
    </lineage>
</organism>
<comment type="caution">
    <text evidence="2">The sequence shown here is derived from an EMBL/GenBank/DDBJ whole genome shotgun (WGS) entry which is preliminary data.</text>
</comment>
<evidence type="ECO:0000256" key="1">
    <source>
        <dbReference type="ARBA" id="ARBA00008821"/>
    </source>
</evidence>
<gene>
    <name evidence="2" type="ORF">F2Q69_00004363</name>
</gene>
<protein>
    <submittedName>
        <fullName evidence="2">Uncharacterized protein</fullName>
    </submittedName>
</protein>
<evidence type="ECO:0000313" key="3">
    <source>
        <dbReference type="Proteomes" id="UP000712600"/>
    </source>
</evidence>
<sequence>MAEISHPPMEQLQDLEYCIDSNPPWRNKPPLSLSLSLSIPQFFVHYWDARHYGLVHTDAGWFNAFLNTVFMSPPTVGLIIAVFMDNTVDVEMSKKDRGMPWWVKFRNFRGDNRNEEFYNLPFNLNRFFPPT</sequence>
<dbReference type="EMBL" id="QGKX02001521">
    <property type="protein sequence ID" value="KAF3512712.1"/>
    <property type="molecule type" value="Genomic_DNA"/>
</dbReference>
<name>A0A8S9PGZ9_BRACR</name>
<comment type="similarity">
    <text evidence="1">Belongs to the nucleobase:cation symporter-2 (NCS2) (TC 2.A.40) family.</text>
</comment>
<proteinExistence type="inferred from homology"/>